<evidence type="ECO:0000256" key="4">
    <source>
        <dbReference type="ARBA" id="ARBA00022833"/>
    </source>
</evidence>
<evidence type="ECO:0000256" key="3">
    <source>
        <dbReference type="ARBA" id="ARBA00022723"/>
    </source>
</evidence>
<dbReference type="InterPro" id="IPR003619">
    <property type="entry name" value="MAD_homology1_Dwarfin-type"/>
</dbReference>
<dbReference type="InterPro" id="IPR013790">
    <property type="entry name" value="Dwarfin"/>
</dbReference>
<dbReference type="SMART" id="SM00523">
    <property type="entry name" value="DWA"/>
    <property type="match status" value="1"/>
</dbReference>
<dbReference type="AlphaFoldDB" id="A0A1I7S0X0"/>
<dbReference type="Pfam" id="PF03165">
    <property type="entry name" value="MH1"/>
    <property type="match status" value="1"/>
</dbReference>
<feature type="domain" description="MH2" evidence="10">
    <location>
        <begin position="873"/>
        <end position="1092"/>
    </location>
</feature>
<dbReference type="SMR" id="A0A1I7S0X0"/>
<evidence type="ECO:0000256" key="8">
    <source>
        <dbReference type="SAM" id="MobiDB-lite"/>
    </source>
</evidence>
<keyword evidence="14" id="KW-1185">Reference proteome</keyword>
<keyword evidence="3" id="KW-0479">Metal-binding</keyword>
<feature type="domain" description="MH1" evidence="9">
    <location>
        <begin position="293"/>
        <end position="417"/>
    </location>
</feature>
<feature type="compositionally biased region" description="Basic and acidic residues" evidence="8">
    <location>
        <begin position="459"/>
        <end position="476"/>
    </location>
</feature>
<dbReference type="InterPro" id="IPR008984">
    <property type="entry name" value="SMAD_FHA_dom_sf"/>
</dbReference>
<dbReference type="GO" id="GO:0000981">
    <property type="term" value="F:DNA-binding transcription factor activity, RNA polymerase II-specific"/>
    <property type="evidence" value="ECO:0007669"/>
    <property type="project" value="TreeGrafter"/>
</dbReference>
<feature type="compositionally biased region" description="Basic residues" evidence="8">
    <location>
        <begin position="247"/>
        <end position="257"/>
    </location>
</feature>
<dbReference type="PROSITE" id="PS51075">
    <property type="entry name" value="MH1"/>
    <property type="match status" value="1"/>
</dbReference>
<keyword evidence="6" id="KW-0804">Transcription</keyword>
<dbReference type="GO" id="GO:0030509">
    <property type="term" value="P:BMP signaling pathway"/>
    <property type="evidence" value="ECO:0007669"/>
    <property type="project" value="TreeGrafter"/>
</dbReference>
<dbReference type="EMBL" id="CAJFDI010000001">
    <property type="protein sequence ID" value="CAD5211369.1"/>
    <property type="molecule type" value="Genomic_DNA"/>
</dbReference>
<dbReference type="InterPro" id="IPR001132">
    <property type="entry name" value="SMAD_dom_Dwarfin-type"/>
</dbReference>
<feature type="region of interest" description="Disordered" evidence="8">
    <location>
        <begin position="1"/>
        <end position="27"/>
    </location>
</feature>
<feature type="region of interest" description="Disordered" evidence="8">
    <location>
        <begin position="230"/>
        <end position="289"/>
    </location>
</feature>
<dbReference type="Gene3D" id="2.60.200.10">
    <property type="match status" value="1"/>
</dbReference>
<evidence type="ECO:0000256" key="5">
    <source>
        <dbReference type="ARBA" id="ARBA00023015"/>
    </source>
</evidence>
<evidence type="ECO:0000313" key="12">
    <source>
        <dbReference type="EMBL" id="CAG9088157.1"/>
    </source>
</evidence>
<gene>
    <name evidence="11" type="ORF">BXYJ_LOCUS2394</name>
</gene>
<evidence type="ECO:0000256" key="7">
    <source>
        <dbReference type="ARBA" id="ARBA00023242"/>
    </source>
</evidence>
<dbReference type="SUPFAM" id="SSF49879">
    <property type="entry name" value="SMAD/FHA domain"/>
    <property type="match status" value="1"/>
</dbReference>
<dbReference type="eggNOG" id="KOG3701">
    <property type="taxonomic scope" value="Eukaryota"/>
</dbReference>
<keyword evidence="7" id="KW-0539">Nucleus</keyword>
<dbReference type="Proteomes" id="UP000095284">
    <property type="component" value="Unplaced"/>
</dbReference>
<dbReference type="EMBL" id="CAJFCV020000001">
    <property type="protein sequence ID" value="CAG9088157.1"/>
    <property type="molecule type" value="Genomic_DNA"/>
</dbReference>
<dbReference type="GO" id="GO:0051239">
    <property type="term" value="P:regulation of multicellular organismal process"/>
    <property type="evidence" value="ECO:0007669"/>
    <property type="project" value="UniProtKB-ARBA"/>
</dbReference>
<dbReference type="PANTHER" id="PTHR13703">
    <property type="entry name" value="SMAD"/>
    <property type="match status" value="1"/>
</dbReference>
<organism evidence="13 15">
    <name type="scientific">Bursaphelenchus xylophilus</name>
    <name type="common">Pinewood nematode worm</name>
    <name type="synonym">Aphelenchoides xylophilus</name>
    <dbReference type="NCBI Taxonomy" id="6326"/>
    <lineage>
        <taxon>Eukaryota</taxon>
        <taxon>Metazoa</taxon>
        <taxon>Ecdysozoa</taxon>
        <taxon>Nematoda</taxon>
        <taxon>Chromadorea</taxon>
        <taxon>Rhabditida</taxon>
        <taxon>Tylenchina</taxon>
        <taxon>Tylenchomorpha</taxon>
        <taxon>Aphelenchoidea</taxon>
        <taxon>Aphelenchoididae</taxon>
        <taxon>Bursaphelenchus</taxon>
    </lineage>
</organism>
<reference evidence="15" key="1">
    <citation type="submission" date="2016-11" db="UniProtKB">
        <authorList>
            <consortium name="WormBaseParasite"/>
        </authorList>
    </citation>
    <scope>IDENTIFICATION</scope>
</reference>
<dbReference type="GO" id="GO:0009653">
    <property type="term" value="P:anatomical structure morphogenesis"/>
    <property type="evidence" value="ECO:0007669"/>
    <property type="project" value="TreeGrafter"/>
</dbReference>
<comment type="similarity">
    <text evidence="2">Belongs to the dwarfin/SMAD family.</text>
</comment>
<dbReference type="Pfam" id="PF03166">
    <property type="entry name" value="MH2"/>
    <property type="match status" value="1"/>
</dbReference>
<keyword evidence="5" id="KW-0805">Transcription regulation</keyword>
<dbReference type="GO" id="GO:0046872">
    <property type="term" value="F:metal ion binding"/>
    <property type="evidence" value="ECO:0007669"/>
    <property type="project" value="UniProtKB-KW"/>
</dbReference>
<dbReference type="PROSITE" id="PS51076">
    <property type="entry name" value="MH2"/>
    <property type="match status" value="1"/>
</dbReference>
<dbReference type="PANTHER" id="PTHR13703:SF45">
    <property type="entry name" value="MOTHERS AGAINST DECAPENTAPLEGIC HOMOLOG"/>
    <property type="match status" value="1"/>
</dbReference>
<evidence type="ECO:0000256" key="6">
    <source>
        <dbReference type="ARBA" id="ARBA00023163"/>
    </source>
</evidence>
<dbReference type="InterPro" id="IPR013019">
    <property type="entry name" value="MAD_homology_MH1"/>
</dbReference>
<dbReference type="SUPFAM" id="SSF56366">
    <property type="entry name" value="SMAD MH1 domain"/>
    <property type="match status" value="1"/>
</dbReference>
<protein>
    <submittedName>
        <fullName evidence="11">(pine wood nematode) hypothetical protein</fullName>
    </submittedName>
</protein>
<dbReference type="WBParaSite" id="BXY_0664400.1">
    <property type="protein sequence ID" value="BXY_0664400.1"/>
    <property type="gene ID" value="BXY_0664400"/>
</dbReference>
<comment type="subcellular location">
    <subcellularLocation>
        <location evidence="1">Nucleus</location>
    </subcellularLocation>
</comment>
<accession>A0A1I7S0X0</accession>
<dbReference type="GO" id="GO:0000978">
    <property type="term" value="F:RNA polymerase II cis-regulatory region sequence-specific DNA binding"/>
    <property type="evidence" value="ECO:0007669"/>
    <property type="project" value="TreeGrafter"/>
</dbReference>
<evidence type="ECO:0000313" key="14">
    <source>
        <dbReference type="Proteomes" id="UP000659654"/>
    </source>
</evidence>
<feature type="region of interest" description="Disordered" evidence="8">
    <location>
        <begin position="448"/>
        <end position="479"/>
    </location>
</feature>
<evidence type="ECO:0000259" key="9">
    <source>
        <dbReference type="PROSITE" id="PS51075"/>
    </source>
</evidence>
<dbReference type="OrthoDB" id="5876196at2759"/>
<dbReference type="Proteomes" id="UP000659654">
    <property type="component" value="Unassembled WGS sequence"/>
</dbReference>
<proteinExistence type="inferred from homology"/>
<dbReference type="GO" id="GO:0050793">
    <property type="term" value="P:regulation of developmental process"/>
    <property type="evidence" value="ECO:0007669"/>
    <property type="project" value="UniProtKB-ARBA"/>
</dbReference>
<dbReference type="CDD" id="cd10492">
    <property type="entry name" value="MH1_SMAD_4"/>
    <property type="match status" value="1"/>
</dbReference>
<dbReference type="GO" id="GO:0070411">
    <property type="term" value="F:I-SMAD binding"/>
    <property type="evidence" value="ECO:0007669"/>
    <property type="project" value="TreeGrafter"/>
</dbReference>
<evidence type="ECO:0000313" key="13">
    <source>
        <dbReference type="Proteomes" id="UP000095284"/>
    </source>
</evidence>
<sequence length="1110" mass="124393">MSEKNPSDNEVVVEQEQQAAPSAESLPFPAASAFHPVRTLASTGVPALHPSLVQSTSAFQPVSQPPLAQSLPEASMASEPNVDRMITALRQIQLLQQQLHTQPAPPPPATQPTPQLLMAQLLQKQAQQSASTQQLLDRFPQLNPDLVELLRNSSLHTNSLIQIPPTTLADQSLTLLQQLQQSSQSAITDRLLANYQKNVADQQQQMIMKGMKNFTENLPNLSTIINQNKSQPLPAASSSAQVTTYKHPIRRGPGRPRRQPDPLPSSRPPTIQTRIQPSADERISHPNSSDSCSNITNFLMKFNQSHEAEFSRKAIESLIKKLKDRPDDIDNLLQAITTDGRHEGGCILIPRTLDGRLQVAGRKGFPHVVYARIFRWADLHKNEIRGLSLCKTNFDIKADHVCVNPYHYERIPQSVTVDLGNPMMSHASRYTKRPFQNDMRFQLPIEPSATVAVPPDPAHNVDKHSKPKRSRNDEHYPMIATPPEDIMRTLQKRQAEMKEEKMIATTSQITVNTDTVDAVTSAAAFNNDLIHTSLAETLLLNAATQNFLKKNLISPSIGINQGFLQTPQLQNQMSAGLLAEDSAQKQMADNVAQKLFEAIVREKTEQLQNEASHKEPISTQAAPMAPAKVEELAKKLTQHYHNQGVDADGQLLVIEQPENPESQTQAAMPAKSIEEVLEKDLSSHDPIKTLKDRLMLDLTLNKHNKNTVDSEGYDLRMFCKMHPLSATVFMELVTEMCSNMGPQVSPDLVKNALADMHSAKTELSDQIAAILGRFSNSKRMIDTPASSLGSPRMEPRAVVPQIRQVINDVIGKLEDSEKFIIEPLENLVTVLDQQSPEDALRQLICAMFNHDITKYTTPEKPPQEEASGGLDRTCSFKYFELGRQRGPTFHGKNAVVAVGVMPPSMEHKLCDFFSLTEAISQDDNEMPLNLQRFLNYNRSRIGRGFMVETTREGDVYIKSVNSSGLLVTTGYLDREDSFTPNDRRHTLSEGQVMKVYDFKQAFHQMCFWISHRENVRNETGSDETGERFISQMRALCAVRCMYNVDWSEGASPDFNKTPCAVEFYVNGALVVLNELLDNPRKARYYVRHGRLPRKYRVPTAEEERSRRTTV</sequence>
<evidence type="ECO:0000259" key="10">
    <source>
        <dbReference type="PROSITE" id="PS51076"/>
    </source>
</evidence>
<evidence type="ECO:0000256" key="2">
    <source>
        <dbReference type="ARBA" id="ARBA00005545"/>
    </source>
</evidence>
<evidence type="ECO:0000313" key="15">
    <source>
        <dbReference type="WBParaSite" id="BXY_0664400.1"/>
    </source>
</evidence>
<dbReference type="GO" id="GO:0009791">
    <property type="term" value="P:post-embryonic development"/>
    <property type="evidence" value="ECO:0007669"/>
    <property type="project" value="UniProtKB-ARBA"/>
</dbReference>
<evidence type="ECO:0000256" key="1">
    <source>
        <dbReference type="ARBA" id="ARBA00004123"/>
    </source>
</evidence>
<keyword evidence="4" id="KW-0862">Zinc</keyword>
<dbReference type="GO" id="GO:0060395">
    <property type="term" value="P:SMAD protein signal transduction"/>
    <property type="evidence" value="ECO:0007669"/>
    <property type="project" value="TreeGrafter"/>
</dbReference>
<dbReference type="Gene3D" id="3.90.520.10">
    <property type="entry name" value="SMAD MH1 domain"/>
    <property type="match status" value="1"/>
</dbReference>
<dbReference type="InterPro" id="IPR017855">
    <property type="entry name" value="SMAD-like_dom_sf"/>
</dbReference>
<dbReference type="GO" id="GO:0071144">
    <property type="term" value="C:heteromeric SMAD protein complex"/>
    <property type="evidence" value="ECO:0007669"/>
    <property type="project" value="TreeGrafter"/>
</dbReference>
<dbReference type="GO" id="GO:0030154">
    <property type="term" value="P:cell differentiation"/>
    <property type="evidence" value="ECO:0007669"/>
    <property type="project" value="TreeGrafter"/>
</dbReference>
<evidence type="ECO:0000313" key="11">
    <source>
        <dbReference type="EMBL" id="CAD5211369.1"/>
    </source>
</evidence>
<dbReference type="Proteomes" id="UP000582659">
    <property type="component" value="Unassembled WGS sequence"/>
</dbReference>
<name>A0A1I7S0X0_BURXY</name>
<dbReference type="InterPro" id="IPR036578">
    <property type="entry name" value="SMAD_MH1_sf"/>
</dbReference>
<reference evidence="12" key="2">
    <citation type="submission" date="2020-08" db="EMBL/GenBank/DDBJ databases">
        <authorList>
            <person name="Kikuchi T."/>
        </authorList>
    </citation>
    <scope>NUCLEOTIDE SEQUENCE</scope>
    <source>
        <strain evidence="11">Ka4C1</strain>
    </source>
</reference>